<dbReference type="Proteomes" id="UP000218944">
    <property type="component" value="Unassembled WGS sequence"/>
</dbReference>
<feature type="compositionally biased region" description="Polar residues" evidence="1">
    <location>
        <begin position="21"/>
        <end position="34"/>
    </location>
</feature>
<feature type="region of interest" description="Disordered" evidence="1">
    <location>
        <begin position="76"/>
        <end position="98"/>
    </location>
</feature>
<dbReference type="AlphaFoldDB" id="A0A2A2DDM1"/>
<name>A0A2A2DDM1_9ACTN</name>
<gene>
    <name evidence="2" type="ORF">CK936_06925</name>
</gene>
<evidence type="ECO:0000313" key="3">
    <source>
        <dbReference type="Proteomes" id="UP000218944"/>
    </source>
</evidence>
<keyword evidence="3" id="KW-1185">Reference proteome</keyword>
<accession>A0A2A2DDM1</accession>
<comment type="caution">
    <text evidence="2">The sequence shown here is derived from an EMBL/GenBank/DDBJ whole genome shotgun (WGS) entry which is preliminary data.</text>
</comment>
<evidence type="ECO:0000313" key="2">
    <source>
        <dbReference type="EMBL" id="PAU49591.1"/>
    </source>
</evidence>
<organism evidence="2 3">
    <name type="scientific">Streptomyces albireticuli</name>
    <dbReference type="NCBI Taxonomy" id="1940"/>
    <lineage>
        <taxon>Bacteria</taxon>
        <taxon>Bacillati</taxon>
        <taxon>Actinomycetota</taxon>
        <taxon>Actinomycetes</taxon>
        <taxon>Kitasatosporales</taxon>
        <taxon>Streptomycetaceae</taxon>
        <taxon>Streptomyces</taxon>
    </lineage>
</organism>
<feature type="non-terminal residue" evidence="2">
    <location>
        <position position="1"/>
    </location>
</feature>
<evidence type="ECO:0000256" key="1">
    <source>
        <dbReference type="SAM" id="MobiDB-lite"/>
    </source>
</evidence>
<feature type="compositionally biased region" description="Polar residues" evidence="1">
    <location>
        <begin position="86"/>
        <end position="98"/>
    </location>
</feature>
<feature type="region of interest" description="Disordered" evidence="1">
    <location>
        <begin position="1"/>
        <end position="42"/>
    </location>
</feature>
<protein>
    <submittedName>
        <fullName evidence="2">Uncharacterized protein</fullName>
    </submittedName>
</protein>
<proteinExistence type="predicted"/>
<feature type="compositionally biased region" description="Low complexity" evidence="1">
    <location>
        <begin position="1"/>
        <end position="20"/>
    </location>
</feature>
<sequence length="98" mass="9667">ALVEAPASASVEAPASGAPSFSMTSTATPSTIRSRTAHRPASVCRSTLVVASRTTQASADCTGAGSCPPAVSSIRHSIPAAESTPRAPTSSVGRSASR</sequence>
<dbReference type="EMBL" id="NSJV01000134">
    <property type="protein sequence ID" value="PAU49591.1"/>
    <property type="molecule type" value="Genomic_DNA"/>
</dbReference>
<reference evidence="2 3" key="1">
    <citation type="submission" date="2017-08" db="EMBL/GenBank/DDBJ databases">
        <title>Genome sequence of Streptomyces albireticuli NRRL B-1670.</title>
        <authorList>
            <person name="Graham D.E."/>
            <person name="Mahan K.M."/>
            <person name="Klingeman D.M."/>
            <person name="Hettich R.L."/>
            <person name="Parry R.J."/>
            <person name="Spain J.C."/>
        </authorList>
    </citation>
    <scope>NUCLEOTIDE SEQUENCE [LARGE SCALE GENOMIC DNA]</scope>
    <source>
        <strain evidence="2 3">NRRL B-1670</strain>
    </source>
</reference>